<dbReference type="AlphaFoldDB" id="A0A9Q1ITH1"/>
<dbReference type="PANTHER" id="PTHR13903:SF8">
    <property type="entry name" value="PIRIN"/>
    <property type="match status" value="1"/>
</dbReference>
<dbReference type="EMBL" id="JAINUF010000008">
    <property type="protein sequence ID" value="KAJ8351849.1"/>
    <property type="molecule type" value="Genomic_DNA"/>
</dbReference>
<dbReference type="GO" id="GO:0008127">
    <property type="term" value="F:quercetin 2,3-dioxygenase activity"/>
    <property type="evidence" value="ECO:0007669"/>
    <property type="project" value="TreeGrafter"/>
</dbReference>
<dbReference type="OrthoDB" id="198735at2759"/>
<evidence type="ECO:0000313" key="2">
    <source>
        <dbReference type="Proteomes" id="UP001152622"/>
    </source>
</evidence>
<dbReference type="SUPFAM" id="SSF51182">
    <property type="entry name" value="RmlC-like cupins"/>
    <property type="match status" value="1"/>
</dbReference>
<dbReference type="InterPro" id="IPR012093">
    <property type="entry name" value="Pirin"/>
</dbReference>
<organism evidence="1 2">
    <name type="scientific">Synaphobranchus kaupii</name>
    <name type="common">Kaup's arrowtooth eel</name>
    <dbReference type="NCBI Taxonomy" id="118154"/>
    <lineage>
        <taxon>Eukaryota</taxon>
        <taxon>Metazoa</taxon>
        <taxon>Chordata</taxon>
        <taxon>Craniata</taxon>
        <taxon>Vertebrata</taxon>
        <taxon>Euteleostomi</taxon>
        <taxon>Actinopterygii</taxon>
        <taxon>Neopterygii</taxon>
        <taxon>Teleostei</taxon>
        <taxon>Anguilliformes</taxon>
        <taxon>Synaphobranchidae</taxon>
        <taxon>Synaphobranchus</taxon>
    </lineage>
</organism>
<dbReference type="PANTHER" id="PTHR13903">
    <property type="entry name" value="PIRIN-RELATED"/>
    <property type="match status" value="1"/>
</dbReference>
<comment type="caution">
    <text evidence="1">The sequence shown here is derived from an EMBL/GenBank/DDBJ whole genome shotgun (WGS) entry which is preliminary data.</text>
</comment>
<proteinExistence type="predicted"/>
<dbReference type="InterPro" id="IPR014710">
    <property type="entry name" value="RmlC-like_jellyroll"/>
</dbReference>
<dbReference type="Gene3D" id="2.60.120.10">
    <property type="entry name" value="Jelly Rolls"/>
    <property type="match status" value="1"/>
</dbReference>
<name>A0A9Q1ITH1_SYNKA</name>
<dbReference type="Proteomes" id="UP001152622">
    <property type="component" value="Chromosome 8"/>
</dbReference>
<dbReference type="InterPro" id="IPR011051">
    <property type="entry name" value="RmlC_Cupin_sf"/>
</dbReference>
<gene>
    <name evidence="1" type="ORF">SKAU_G00233250</name>
</gene>
<protein>
    <submittedName>
        <fullName evidence="1">Uncharacterized protein</fullName>
    </submittedName>
</protein>
<dbReference type="GO" id="GO:0030224">
    <property type="term" value="P:monocyte differentiation"/>
    <property type="evidence" value="ECO:0007669"/>
    <property type="project" value="TreeGrafter"/>
</dbReference>
<dbReference type="GO" id="GO:0005634">
    <property type="term" value="C:nucleus"/>
    <property type="evidence" value="ECO:0007669"/>
    <property type="project" value="TreeGrafter"/>
</dbReference>
<sequence length="67" mass="7469">MPVSEEPLHGIQLWVNLRAEQKLVEPQYQEFKSQEVPKPSQSGVTVAVISGEAGSEVHRLTTDKLLK</sequence>
<evidence type="ECO:0000313" key="1">
    <source>
        <dbReference type="EMBL" id="KAJ8351849.1"/>
    </source>
</evidence>
<accession>A0A9Q1ITH1</accession>
<reference evidence="1" key="1">
    <citation type="journal article" date="2023" name="Science">
        <title>Genome structures resolve the early diversification of teleost fishes.</title>
        <authorList>
            <person name="Parey E."/>
            <person name="Louis A."/>
            <person name="Montfort J."/>
            <person name="Bouchez O."/>
            <person name="Roques C."/>
            <person name="Iampietro C."/>
            <person name="Lluch J."/>
            <person name="Castinel A."/>
            <person name="Donnadieu C."/>
            <person name="Desvignes T."/>
            <person name="Floi Bucao C."/>
            <person name="Jouanno E."/>
            <person name="Wen M."/>
            <person name="Mejri S."/>
            <person name="Dirks R."/>
            <person name="Jansen H."/>
            <person name="Henkel C."/>
            <person name="Chen W.J."/>
            <person name="Zahm M."/>
            <person name="Cabau C."/>
            <person name="Klopp C."/>
            <person name="Thompson A.W."/>
            <person name="Robinson-Rechavi M."/>
            <person name="Braasch I."/>
            <person name="Lecointre G."/>
            <person name="Bobe J."/>
            <person name="Postlethwait J.H."/>
            <person name="Berthelot C."/>
            <person name="Roest Crollius H."/>
            <person name="Guiguen Y."/>
        </authorList>
    </citation>
    <scope>NUCLEOTIDE SEQUENCE</scope>
    <source>
        <strain evidence="1">WJC10195</strain>
    </source>
</reference>
<keyword evidence="2" id="KW-1185">Reference proteome</keyword>